<organism evidence="1 2">
    <name type="scientific">Colletotrichum zoysiae</name>
    <dbReference type="NCBI Taxonomy" id="1216348"/>
    <lineage>
        <taxon>Eukaryota</taxon>
        <taxon>Fungi</taxon>
        <taxon>Dikarya</taxon>
        <taxon>Ascomycota</taxon>
        <taxon>Pezizomycotina</taxon>
        <taxon>Sordariomycetes</taxon>
        <taxon>Hypocreomycetidae</taxon>
        <taxon>Glomerellales</taxon>
        <taxon>Glomerellaceae</taxon>
        <taxon>Colletotrichum</taxon>
        <taxon>Colletotrichum graminicola species complex</taxon>
    </lineage>
</organism>
<proteinExistence type="predicted"/>
<keyword evidence="2" id="KW-1185">Reference proteome</keyword>
<reference evidence="1" key="1">
    <citation type="submission" date="2021-06" db="EMBL/GenBank/DDBJ databases">
        <title>Comparative genomics, transcriptomics and evolutionary studies reveal genomic signatures of adaptation to plant cell wall in hemibiotrophic fungi.</title>
        <authorList>
            <consortium name="DOE Joint Genome Institute"/>
            <person name="Baroncelli R."/>
            <person name="Diaz J.F."/>
            <person name="Benocci T."/>
            <person name="Peng M."/>
            <person name="Battaglia E."/>
            <person name="Haridas S."/>
            <person name="Andreopoulos W."/>
            <person name="Labutti K."/>
            <person name="Pangilinan J."/>
            <person name="Floch G.L."/>
            <person name="Makela M.R."/>
            <person name="Henrissat B."/>
            <person name="Grigoriev I.V."/>
            <person name="Crouch J.A."/>
            <person name="De Vries R.P."/>
            <person name="Sukno S.A."/>
            <person name="Thon M.R."/>
        </authorList>
    </citation>
    <scope>NUCLEOTIDE SEQUENCE</scope>
    <source>
        <strain evidence="1">MAFF235873</strain>
    </source>
</reference>
<dbReference type="Proteomes" id="UP001232148">
    <property type="component" value="Unassembled WGS sequence"/>
</dbReference>
<dbReference type="AlphaFoldDB" id="A0AAD9HRL4"/>
<sequence length="117" mass="12871">MIVVYVANCMRWALQGTDPWASNQILGDRLADLFRLTLTTASMQSPRQLRGCAFNSISPSIESLSVRLGPAEPLPVPFAEPDSLSDPGQPKPMMCALSRFPPRMLTLLGSVRHTDCR</sequence>
<evidence type="ECO:0000313" key="1">
    <source>
        <dbReference type="EMBL" id="KAK2033803.1"/>
    </source>
</evidence>
<evidence type="ECO:0000313" key="2">
    <source>
        <dbReference type="Proteomes" id="UP001232148"/>
    </source>
</evidence>
<gene>
    <name evidence="1" type="ORF">LX32DRAFT_43012</name>
</gene>
<accession>A0AAD9HRL4</accession>
<name>A0AAD9HRL4_9PEZI</name>
<comment type="caution">
    <text evidence="1">The sequence shown here is derived from an EMBL/GenBank/DDBJ whole genome shotgun (WGS) entry which is preliminary data.</text>
</comment>
<dbReference type="EMBL" id="MU842819">
    <property type="protein sequence ID" value="KAK2033803.1"/>
    <property type="molecule type" value="Genomic_DNA"/>
</dbReference>
<protein>
    <submittedName>
        <fullName evidence="1">Uncharacterized protein</fullName>
    </submittedName>
</protein>